<dbReference type="RefSeq" id="WP_253864905.1">
    <property type="nucleotide sequence ID" value="NZ_BAAALN010000002.1"/>
</dbReference>
<dbReference type="EMBL" id="BAAALN010000002">
    <property type="protein sequence ID" value="GAA1226410.1"/>
    <property type="molecule type" value="Genomic_DNA"/>
</dbReference>
<dbReference type="Proteomes" id="UP001500653">
    <property type="component" value="Unassembled WGS sequence"/>
</dbReference>
<name>A0ABP4GMB6_9PSEU</name>
<dbReference type="InterPro" id="IPR002347">
    <property type="entry name" value="SDR_fam"/>
</dbReference>
<proteinExistence type="inferred from homology"/>
<organism evidence="4 5">
    <name type="scientific">Prauserella halophila</name>
    <dbReference type="NCBI Taxonomy" id="185641"/>
    <lineage>
        <taxon>Bacteria</taxon>
        <taxon>Bacillati</taxon>
        <taxon>Actinomycetota</taxon>
        <taxon>Actinomycetes</taxon>
        <taxon>Pseudonocardiales</taxon>
        <taxon>Pseudonocardiaceae</taxon>
        <taxon>Prauserella</taxon>
    </lineage>
</organism>
<reference evidence="5" key="1">
    <citation type="journal article" date="2019" name="Int. J. Syst. Evol. Microbiol.">
        <title>The Global Catalogue of Microorganisms (GCM) 10K type strain sequencing project: providing services to taxonomists for standard genome sequencing and annotation.</title>
        <authorList>
            <consortium name="The Broad Institute Genomics Platform"/>
            <consortium name="The Broad Institute Genome Sequencing Center for Infectious Disease"/>
            <person name="Wu L."/>
            <person name="Ma J."/>
        </authorList>
    </citation>
    <scope>NUCLEOTIDE SEQUENCE [LARGE SCALE GENOMIC DNA]</scope>
    <source>
        <strain evidence="5">JCM 13023</strain>
    </source>
</reference>
<dbReference type="PANTHER" id="PTHR43658">
    <property type="entry name" value="SHORT-CHAIN DEHYDROGENASE/REDUCTASE"/>
    <property type="match status" value="1"/>
</dbReference>
<evidence type="ECO:0000256" key="2">
    <source>
        <dbReference type="ARBA" id="ARBA00023002"/>
    </source>
</evidence>
<dbReference type="Gene3D" id="3.40.50.720">
    <property type="entry name" value="NAD(P)-binding Rossmann-like Domain"/>
    <property type="match status" value="1"/>
</dbReference>
<keyword evidence="5" id="KW-1185">Reference proteome</keyword>
<accession>A0ABP4GMB6</accession>
<evidence type="ECO:0000256" key="1">
    <source>
        <dbReference type="ARBA" id="ARBA00006484"/>
    </source>
</evidence>
<dbReference type="InterPro" id="IPR020904">
    <property type="entry name" value="Sc_DH/Rdtase_CS"/>
</dbReference>
<comment type="similarity">
    <text evidence="1 3">Belongs to the short-chain dehydrogenases/reductases (SDR) family.</text>
</comment>
<dbReference type="PRINTS" id="PR00080">
    <property type="entry name" value="SDRFAMILY"/>
</dbReference>
<evidence type="ECO:0000256" key="3">
    <source>
        <dbReference type="RuleBase" id="RU000363"/>
    </source>
</evidence>
<dbReference type="SUPFAM" id="SSF51735">
    <property type="entry name" value="NAD(P)-binding Rossmann-fold domains"/>
    <property type="match status" value="1"/>
</dbReference>
<dbReference type="Pfam" id="PF00106">
    <property type="entry name" value="adh_short"/>
    <property type="match status" value="1"/>
</dbReference>
<dbReference type="PANTHER" id="PTHR43658:SF8">
    <property type="entry name" value="17-BETA-HYDROXYSTEROID DEHYDROGENASE 14-RELATED"/>
    <property type="match status" value="1"/>
</dbReference>
<sequence length="264" mass="27165">MELEGTSAVVTGGASGLGAAAARRLAAAGARVVIADLQEDRGGLVADEIGGTFARVDVTRADEVGRVVSEAAAAGPLRAVVTAAGVGWTESTVSDDGHAHAGESFEWVVRTNLLGTFEVVRTAAEVMAAQEPADDGERGAIAMLSSVEAFDGQEGQVAYAAAKAAIAGMTLPLARDLAAVGVRATGIAPGFIDTPIFGTGDEADVFKARVAEDVPFPRRMGSPDEVASLILECLTNPYLNGETVRIDGALRMPPRLPARPDRKR</sequence>
<evidence type="ECO:0000313" key="4">
    <source>
        <dbReference type="EMBL" id="GAA1226410.1"/>
    </source>
</evidence>
<protein>
    <submittedName>
        <fullName evidence="4">SDR family oxidoreductase</fullName>
    </submittedName>
</protein>
<keyword evidence="2" id="KW-0560">Oxidoreductase</keyword>
<dbReference type="InterPro" id="IPR036291">
    <property type="entry name" value="NAD(P)-bd_dom_sf"/>
</dbReference>
<gene>
    <name evidence="4" type="ORF">GCM10009676_05520</name>
</gene>
<comment type="caution">
    <text evidence="4">The sequence shown here is derived from an EMBL/GenBank/DDBJ whole genome shotgun (WGS) entry which is preliminary data.</text>
</comment>
<evidence type="ECO:0000313" key="5">
    <source>
        <dbReference type="Proteomes" id="UP001500653"/>
    </source>
</evidence>
<dbReference type="PROSITE" id="PS00061">
    <property type="entry name" value="ADH_SHORT"/>
    <property type="match status" value="1"/>
</dbReference>
<dbReference type="PRINTS" id="PR00081">
    <property type="entry name" value="GDHRDH"/>
</dbReference>